<dbReference type="Proteomes" id="UP000480548">
    <property type="component" value="Unassembled WGS sequence"/>
</dbReference>
<comment type="caution">
    <text evidence="9">The sequence shown here is derived from an EMBL/GenBank/DDBJ whole genome shotgun (WGS) entry which is preliminary data.</text>
</comment>
<dbReference type="InterPro" id="IPR001578">
    <property type="entry name" value="Peptidase_C12_UCH"/>
</dbReference>
<evidence type="ECO:0000313" key="9">
    <source>
        <dbReference type="EMBL" id="KAF3127445.1"/>
    </source>
</evidence>
<comment type="caution">
    <text evidence="7">Lacks conserved residue(s) required for the propagation of feature annotation.</text>
</comment>
<evidence type="ECO:0000313" key="10">
    <source>
        <dbReference type="Proteomes" id="UP000480548"/>
    </source>
</evidence>
<dbReference type="Pfam" id="PF01088">
    <property type="entry name" value="Peptidase_C12"/>
    <property type="match status" value="1"/>
</dbReference>
<dbReference type="InterPro" id="IPR036959">
    <property type="entry name" value="Peptidase_C12_UCH_sf"/>
</dbReference>
<keyword evidence="5" id="KW-0378">Hydrolase</keyword>
<dbReference type="InterPro" id="IPR038765">
    <property type="entry name" value="Papain-like_cys_pep_sf"/>
</dbReference>
<dbReference type="GO" id="GO:0006511">
    <property type="term" value="P:ubiquitin-dependent protein catabolic process"/>
    <property type="evidence" value="ECO:0007669"/>
    <property type="project" value="InterPro"/>
</dbReference>
<dbReference type="Gene3D" id="3.40.532.10">
    <property type="entry name" value="Peptidase C12, ubiquitin carboxyl-terminal hydrolase"/>
    <property type="match status" value="1"/>
</dbReference>
<comment type="similarity">
    <text evidence="7">Belongs to the peptidase C12 family.</text>
</comment>
<evidence type="ECO:0000256" key="7">
    <source>
        <dbReference type="PROSITE-ProRule" id="PRU01393"/>
    </source>
</evidence>
<evidence type="ECO:0000256" key="6">
    <source>
        <dbReference type="ARBA" id="ARBA00022807"/>
    </source>
</evidence>
<evidence type="ECO:0000256" key="3">
    <source>
        <dbReference type="ARBA" id="ARBA00022670"/>
    </source>
</evidence>
<evidence type="ECO:0000256" key="5">
    <source>
        <dbReference type="ARBA" id="ARBA00022801"/>
    </source>
</evidence>
<evidence type="ECO:0000256" key="4">
    <source>
        <dbReference type="ARBA" id="ARBA00022786"/>
    </source>
</evidence>
<dbReference type="EC" id="3.4.19.12" evidence="2"/>
<accession>A0A7C8P2A0</accession>
<organism evidence="9 10">
    <name type="scientific">Orbilia oligospora</name>
    <name type="common">Nematode-trapping fungus</name>
    <name type="synonym">Arthrobotrys oligospora</name>
    <dbReference type="NCBI Taxonomy" id="2813651"/>
    <lineage>
        <taxon>Eukaryota</taxon>
        <taxon>Fungi</taxon>
        <taxon>Dikarya</taxon>
        <taxon>Ascomycota</taxon>
        <taxon>Pezizomycotina</taxon>
        <taxon>Orbiliomycetes</taxon>
        <taxon>Orbiliales</taxon>
        <taxon>Orbiliaceae</taxon>
        <taxon>Orbilia</taxon>
    </lineage>
</organism>
<gene>
    <name evidence="9" type="ORF">TWF703_009912</name>
</gene>
<dbReference type="EMBL" id="WIQZ01000077">
    <property type="protein sequence ID" value="KAF3127445.1"/>
    <property type="molecule type" value="Genomic_DNA"/>
</dbReference>
<proteinExistence type="inferred from homology"/>
<keyword evidence="6" id="KW-0788">Thiol protease</keyword>
<reference evidence="9 10" key="1">
    <citation type="submission" date="2019-06" db="EMBL/GenBank/DDBJ databases">
        <authorList>
            <person name="Palmer J.M."/>
        </authorList>
    </citation>
    <scope>NUCLEOTIDE SEQUENCE [LARGE SCALE GENOMIC DNA]</scope>
    <source>
        <strain evidence="9 10">TWF703</strain>
    </source>
</reference>
<comment type="catalytic activity">
    <reaction evidence="1">
        <text>Thiol-dependent hydrolysis of ester, thioester, amide, peptide and isopeptide bonds formed by the C-terminal Gly of ubiquitin (a 76-residue protein attached to proteins as an intracellular targeting signal).</text>
        <dbReference type="EC" id="3.4.19.12"/>
    </reaction>
</comment>
<dbReference type="SUPFAM" id="SSF54001">
    <property type="entry name" value="Cysteine proteinases"/>
    <property type="match status" value="1"/>
</dbReference>
<protein>
    <recommendedName>
        <fullName evidence="2">ubiquitinyl hydrolase 1</fullName>
        <ecNumber evidence="2">3.4.19.12</ecNumber>
    </recommendedName>
</protein>
<evidence type="ECO:0000256" key="2">
    <source>
        <dbReference type="ARBA" id="ARBA00012759"/>
    </source>
</evidence>
<dbReference type="GO" id="GO:0004843">
    <property type="term" value="F:cysteine-type deubiquitinase activity"/>
    <property type="evidence" value="ECO:0007669"/>
    <property type="project" value="UniProtKB-EC"/>
</dbReference>
<dbReference type="PROSITE" id="PS52048">
    <property type="entry name" value="UCH_DOMAIN"/>
    <property type="match status" value="1"/>
</dbReference>
<name>A0A7C8P2A0_ORBOL</name>
<keyword evidence="4" id="KW-0833">Ubl conjugation pathway</keyword>
<evidence type="ECO:0000259" key="8">
    <source>
        <dbReference type="PROSITE" id="PS52048"/>
    </source>
</evidence>
<dbReference type="AlphaFoldDB" id="A0A7C8P2A0"/>
<keyword evidence="3" id="KW-0645">Protease</keyword>
<evidence type="ECO:0000256" key="1">
    <source>
        <dbReference type="ARBA" id="ARBA00000707"/>
    </source>
</evidence>
<feature type="domain" description="UCH catalytic" evidence="8">
    <location>
        <begin position="16"/>
        <end position="74"/>
    </location>
</feature>
<sequence>MSDLSDYQNLRRNHPGWCTIESEPAIFNQILRDAGVTNTRVIELYSLDESILDEPEYALLPVSNFPGAYVDLAQ</sequence>